<evidence type="ECO:0008006" key="3">
    <source>
        <dbReference type="Google" id="ProtNLM"/>
    </source>
</evidence>
<gene>
    <name evidence="1" type="ORF">LOC68_10515</name>
</gene>
<dbReference type="AlphaFoldDB" id="A0A9X1MM30"/>
<dbReference type="Proteomes" id="UP001139103">
    <property type="component" value="Unassembled WGS sequence"/>
</dbReference>
<evidence type="ECO:0000313" key="1">
    <source>
        <dbReference type="EMBL" id="MCC9628832.1"/>
    </source>
</evidence>
<dbReference type="SUPFAM" id="SSF52091">
    <property type="entry name" value="SpoIIaa-like"/>
    <property type="match status" value="1"/>
</dbReference>
<keyword evidence="2" id="KW-1185">Reference proteome</keyword>
<proteinExistence type="predicted"/>
<evidence type="ECO:0000313" key="2">
    <source>
        <dbReference type="Proteomes" id="UP001139103"/>
    </source>
</evidence>
<reference evidence="1" key="1">
    <citation type="submission" date="2021-11" db="EMBL/GenBank/DDBJ databases">
        <title>Genome sequence.</title>
        <authorList>
            <person name="Sun Q."/>
        </authorList>
    </citation>
    <scope>NUCLEOTIDE SEQUENCE</scope>
    <source>
        <strain evidence="1">JC732</strain>
    </source>
</reference>
<dbReference type="InterPro" id="IPR036513">
    <property type="entry name" value="STAS_dom_sf"/>
</dbReference>
<dbReference type="RefSeq" id="WP_230218311.1">
    <property type="nucleotide sequence ID" value="NZ_JAJKFT010000004.1"/>
</dbReference>
<accession>A0A9X1MM30</accession>
<dbReference type="Gene3D" id="3.30.750.24">
    <property type="entry name" value="STAS domain"/>
    <property type="match status" value="1"/>
</dbReference>
<dbReference type="EMBL" id="JAJKFT010000004">
    <property type="protein sequence ID" value="MCC9628832.1"/>
    <property type="molecule type" value="Genomic_DNA"/>
</dbReference>
<comment type="caution">
    <text evidence="1">The sequence shown here is derived from an EMBL/GenBank/DDBJ whole genome shotgun (WGS) entry which is preliminary data.</text>
</comment>
<protein>
    <recommendedName>
        <fullName evidence="3">STAS domain-containing protein</fullName>
    </recommendedName>
</protein>
<name>A0A9X1MM30_9BACT</name>
<sequence length="118" mass="13387">MAINVEQFEGRDVVLLMPTEELLSATVIEAIQTLTDTYLTKRVILDLRAIRSLVSGSLYPDAEPFSPLLKLQNRLQEGKRELVLCNLRTELAEVFRLIRFDKVLNVQADRATTLADVE</sequence>
<organism evidence="1 2">
    <name type="scientific">Blastopirellula sediminis</name>
    <dbReference type="NCBI Taxonomy" id="2894196"/>
    <lineage>
        <taxon>Bacteria</taxon>
        <taxon>Pseudomonadati</taxon>
        <taxon>Planctomycetota</taxon>
        <taxon>Planctomycetia</taxon>
        <taxon>Pirellulales</taxon>
        <taxon>Pirellulaceae</taxon>
        <taxon>Blastopirellula</taxon>
    </lineage>
</organism>